<protein>
    <recommendedName>
        <fullName evidence="5">Lipoprotein</fullName>
    </recommendedName>
</protein>
<name>A0A1D9LBL9_9NEIS</name>
<sequence>MKTLPLLIAAAIGAAALTACASPEEIRAMDQRTCSGYGFHPGTDTYANCMMKQADKRDQDMRAREEEAQRRMAQPAGQPAVMPATTVIVIPAESKPKLPDCRMQDPGVTLNMDGKWEGPNCTPAR</sequence>
<feature type="region of interest" description="Disordered" evidence="1">
    <location>
        <begin position="55"/>
        <end position="82"/>
    </location>
</feature>
<accession>A0A1D9LBL9</accession>
<dbReference type="EMBL" id="CP017707">
    <property type="protein sequence ID" value="AOZ48641.1"/>
    <property type="molecule type" value="Genomic_DNA"/>
</dbReference>
<evidence type="ECO:0000313" key="4">
    <source>
        <dbReference type="Proteomes" id="UP000178776"/>
    </source>
</evidence>
<gene>
    <name evidence="3" type="ORF">BKX93_00630</name>
</gene>
<evidence type="ECO:0008006" key="5">
    <source>
        <dbReference type="Google" id="ProtNLM"/>
    </source>
</evidence>
<feature type="signal peptide" evidence="2">
    <location>
        <begin position="1"/>
        <end position="21"/>
    </location>
</feature>
<dbReference type="GeneID" id="68839730"/>
<dbReference type="PROSITE" id="PS51257">
    <property type="entry name" value="PROKAR_LIPOPROTEIN"/>
    <property type="match status" value="1"/>
</dbReference>
<dbReference type="RefSeq" id="WP_052717403.1">
    <property type="nucleotide sequence ID" value="NZ_CP017707.1"/>
</dbReference>
<evidence type="ECO:0000256" key="1">
    <source>
        <dbReference type="SAM" id="MobiDB-lite"/>
    </source>
</evidence>
<feature type="compositionally biased region" description="Basic and acidic residues" evidence="1">
    <location>
        <begin position="55"/>
        <end position="70"/>
    </location>
</feature>
<reference evidence="3 4" key="1">
    <citation type="submission" date="2016-10" db="EMBL/GenBank/DDBJ databases">
        <title>Chromobacterium muskegensis sp. nov., an insecticidal bacterium isolated from Sphagnum bogs.</title>
        <authorList>
            <person name="Sparks M.E."/>
            <person name="Blackburn M.B."/>
            <person name="Gundersen-Rindal D.E."/>
            <person name="Mitchell A."/>
            <person name="Farrar R."/>
            <person name="Kuhar D."/>
        </authorList>
    </citation>
    <scope>NUCLEOTIDE SEQUENCE [LARGE SCALE GENOMIC DNA]</scope>
    <source>
        <strain evidence="3 4">21-1</strain>
    </source>
</reference>
<keyword evidence="2" id="KW-0732">Signal</keyword>
<evidence type="ECO:0000256" key="2">
    <source>
        <dbReference type="SAM" id="SignalP"/>
    </source>
</evidence>
<feature type="region of interest" description="Disordered" evidence="1">
    <location>
        <begin position="96"/>
        <end position="125"/>
    </location>
</feature>
<evidence type="ECO:0000313" key="3">
    <source>
        <dbReference type="EMBL" id="AOZ48641.1"/>
    </source>
</evidence>
<feature type="chain" id="PRO_5009442934" description="Lipoprotein" evidence="2">
    <location>
        <begin position="22"/>
        <end position="125"/>
    </location>
</feature>
<proteinExistence type="predicted"/>
<organism evidence="3 4">
    <name type="scientific">Chromobacterium vaccinii</name>
    <dbReference type="NCBI Taxonomy" id="1108595"/>
    <lineage>
        <taxon>Bacteria</taxon>
        <taxon>Pseudomonadati</taxon>
        <taxon>Pseudomonadota</taxon>
        <taxon>Betaproteobacteria</taxon>
        <taxon>Neisseriales</taxon>
        <taxon>Chromobacteriaceae</taxon>
        <taxon>Chromobacterium</taxon>
    </lineage>
</organism>
<dbReference type="Proteomes" id="UP000178776">
    <property type="component" value="Chromosome"/>
</dbReference>
<dbReference type="KEGG" id="cvc:BKX93_00630"/>
<dbReference type="AlphaFoldDB" id="A0A1D9LBL9"/>